<evidence type="ECO:0000313" key="3">
    <source>
        <dbReference type="Proteomes" id="UP000479710"/>
    </source>
</evidence>
<sequence length="94" mass="9991">MSSSTTVQEHAARRPHGARQKWAGGDSGDSRQIQEQPQSHLATRCSSRSMACDGGWGASNVVVSGRVATSREATWGACWQHGTNRAKPPDDATA</sequence>
<feature type="region of interest" description="Disordered" evidence="1">
    <location>
        <begin position="75"/>
        <end position="94"/>
    </location>
</feature>
<evidence type="ECO:0000313" key="2">
    <source>
        <dbReference type="EMBL" id="KAF0910606.1"/>
    </source>
</evidence>
<feature type="compositionally biased region" description="Polar residues" evidence="1">
    <location>
        <begin position="30"/>
        <end position="49"/>
    </location>
</feature>
<dbReference type="Proteomes" id="UP000479710">
    <property type="component" value="Unassembled WGS sequence"/>
</dbReference>
<accession>A0A6G1DDT8</accession>
<proteinExistence type="predicted"/>
<comment type="caution">
    <text evidence="2">The sequence shown here is derived from an EMBL/GenBank/DDBJ whole genome shotgun (WGS) entry which is preliminary data.</text>
</comment>
<organism evidence="2 3">
    <name type="scientific">Oryza meyeriana var. granulata</name>
    <dbReference type="NCBI Taxonomy" id="110450"/>
    <lineage>
        <taxon>Eukaryota</taxon>
        <taxon>Viridiplantae</taxon>
        <taxon>Streptophyta</taxon>
        <taxon>Embryophyta</taxon>
        <taxon>Tracheophyta</taxon>
        <taxon>Spermatophyta</taxon>
        <taxon>Magnoliopsida</taxon>
        <taxon>Liliopsida</taxon>
        <taxon>Poales</taxon>
        <taxon>Poaceae</taxon>
        <taxon>BOP clade</taxon>
        <taxon>Oryzoideae</taxon>
        <taxon>Oryzeae</taxon>
        <taxon>Oryzinae</taxon>
        <taxon>Oryza</taxon>
        <taxon>Oryza meyeriana</taxon>
    </lineage>
</organism>
<name>A0A6G1DDT8_9ORYZ</name>
<gene>
    <name evidence="2" type="ORF">E2562_003038</name>
</gene>
<reference evidence="2 3" key="1">
    <citation type="submission" date="2019-11" db="EMBL/GenBank/DDBJ databases">
        <title>Whole genome sequence of Oryza granulata.</title>
        <authorList>
            <person name="Li W."/>
        </authorList>
    </citation>
    <scope>NUCLEOTIDE SEQUENCE [LARGE SCALE GENOMIC DNA]</scope>
    <source>
        <strain evidence="3">cv. Menghai</strain>
        <tissue evidence="2">Leaf</tissue>
    </source>
</reference>
<dbReference type="AlphaFoldDB" id="A0A6G1DDT8"/>
<feature type="region of interest" description="Disordered" evidence="1">
    <location>
        <begin position="1"/>
        <end position="49"/>
    </location>
</feature>
<protein>
    <submittedName>
        <fullName evidence="2">Uncharacterized protein</fullName>
    </submittedName>
</protein>
<keyword evidence="3" id="KW-1185">Reference proteome</keyword>
<dbReference type="EMBL" id="SPHZ02000006">
    <property type="protein sequence ID" value="KAF0910606.1"/>
    <property type="molecule type" value="Genomic_DNA"/>
</dbReference>
<evidence type="ECO:0000256" key="1">
    <source>
        <dbReference type="SAM" id="MobiDB-lite"/>
    </source>
</evidence>